<dbReference type="InterPro" id="IPR003877">
    <property type="entry name" value="SPRY_dom"/>
</dbReference>
<dbReference type="SUPFAM" id="SSF49899">
    <property type="entry name" value="Concanavalin A-like lectins/glucanases"/>
    <property type="match status" value="1"/>
</dbReference>
<keyword evidence="9" id="KW-1185">Reference proteome</keyword>
<feature type="region of interest" description="Disordered" evidence="5">
    <location>
        <begin position="437"/>
        <end position="458"/>
    </location>
</feature>
<organism evidence="8 9">
    <name type="scientific">Fundulus heteroclitus</name>
    <name type="common">Killifish</name>
    <name type="synonym">Mummichog</name>
    <dbReference type="NCBI Taxonomy" id="8078"/>
    <lineage>
        <taxon>Eukaryota</taxon>
        <taxon>Metazoa</taxon>
        <taxon>Chordata</taxon>
        <taxon>Craniata</taxon>
        <taxon>Vertebrata</taxon>
        <taxon>Euteleostomi</taxon>
        <taxon>Actinopterygii</taxon>
        <taxon>Neopterygii</taxon>
        <taxon>Teleostei</taxon>
        <taxon>Neoteleostei</taxon>
        <taxon>Acanthomorphata</taxon>
        <taxon>Ovalentaria</taxon>
        <taxon>Atherinomorphae</taxon>
        <taxon>Cyprinodontiformes</taxon>
        <taxon>Fundulidae</taxon>
        <taxon>Fundulus</taxon>
    </lineage>
</organism>
<dbReference type="InterPro" id="IPR001870">
    <property type="entry name" value="B30.2/SPRY"/>
</dbReference>
<evidence type="ECO:0000256" key="5">
    <source>
        <dbReference type="SAM" id="MobiDB-lite"/>
    </source>
</evidence>
<dbReference type="Pfam" id="PF00643">
    <property type="entry name" value="zf-B_box"/>
    <property type="match status" value="1"/>
</dbReference>
<dbReference type="PROSITE" id="PS50188">
    <property type="entry name" value="B302_SPRY"/>
    <property type="match status" value="1"/>
</dbReference>
<dbReference type="AlphaFoldDB" id="A0A3Q2QJH5"/>
<evidence type="ECO:0000256" key="4">
    <source>
        <dbReference type="SAM" id="Coils"/>
    </source>
</evidence>
<dbReference type="SMART" id="SM00336">
    <property type="entry name" value="BBOX"/>
    <property type="match status" value="1"/>
</dbReference>
<dbReference type="InterPro" id="IPR043136">
    <property type="entry name" value="B30.2/SPRY_sf"/>
</dbReference>
<feature type="region of interest" description="Disordered" evidence="5">
    <location>
        <begin position="1"/>
        <end position="23"/>
    </location>
</feature>
<sequence length="466" mass="51467">MSEQALLSSPLPGSGADSVPPPSLGSAECCEEHKEYVSLFCLDDLEPICKQCAADSHSRHRVYLSAEAAVDCKAELQTSLAGLDVKIKHLEDVIQTYQKAAKCNQAESKLTEEIMREEIERLHQFLRQEEAARLRALMEEKEEKTRKAEERMHRLNEAITCLDDKIQLTERELHAGGEGVAYLQNYKDTMSSTWCGNTKPERIQRPLINVAKHLGNLRYAVWEKMKQIAPCAPVTLGPRTAGQPARLSSELKSFHITPGCSRRPEQRMNEAFPANPERFQLHPCVLATGGFNTGVHHWDMEVGSTKRWTIGVAAPSALGKTKRQASPEAGTWCIGLKDGKYRALTSPPLTLDLDSSLHLSRVRVRLDCEGGTLEFTDADTDAPLFTFTHCFTETVYPYVESASVADGVTALEQRGSVSVDSDYVPLKDAVTILEGQATRGNAPTGKNTAAGKKRGEDAERLSDLYL</sequence>
<evidence type="ECO:0000256" key="2">
    <source>
        <dbReference type="ARBA" id="ARBA00022833"/>
    </source>
</evidence>
<dbReference type="Gene3D" id="3.30.160.60">
    <property type="entry name" value="Classic Zinc Finger"/>
    <property type="match status" value="1"/>
</dbReference>
<feature type="coiled-coil region" evidence="4">
    <location>
        <begin position="127"/>
        <end position="172"/>
    </location>
</feature>
<dbReference type="InterPro" id="IPR000315">
    <property type="entry name" value="Znf_B-box"/>
</dbReference>
<reference evidence="8" key="1">
    <citation type="submission" date="2025-08" db="UniProtKB">
        <authorList>
            <consortium name="Ensembl"/>
        </authorList>
    </citation>
    <scope>IDENTIFICATION</scope>
</reference>
<dbReference type="PROSITE" id="PS50119">
    <property type="entry name" value="ZF_BBOX"/>
    <property type="match status" value="1"/>
</dbReference>
<evidence type="ECO:0000313" key="8">
    <source>
        <dbReference type="Ensembl" id="ENSFHEP00000027703.1"/>
    </source>
</evidence>
<keyword evidence="1 3" id="KW-0863">Zinc-finger</keyword>
<dbReference type="SMART" id="SM00449">
    <property type="entry name" value="SPRY"/>
    <property type="match status" value="1"/>
</dbReference>
<evidence type="ECO:0000256" key="3">
    <source>
        <dbReference type="PROSITE-ProRule" id="PRU00024"/>
    </source>
</evidence>
<dbReference type="GeneTree" id="ENSGT01030000234583"/>
<dbReference type="SUPFAM" id="SSF57845">
    <property type="entry name" value="B-box zinc-binding domain"/>
    <property type="match status" value="1"/>
</dbReference>
<feature type="domain" description="B30.2/SPRY" evidence="7">
    <location>
        <begin position="214"/>
        <end position="417"/>
    </location>
</feature>
<feature type="compositionally biased region" description="Polar residues" evidence="5">
    <location>
        <begin position="438"/>
        <end position="447"/>
    </location>
</feature>
<dbReference type="Pfam" id="PF00622">
    <property type="entry name" value="SPRY"/>
    <property type="match status" value="1"/>
</dbReference>
<feature type="domain" description="B box-type" evidence="6">
    <location>
        <begin position="25"/>
        <end position="62"/>
    </location>
</feature>
<dbReference type="Gene3D" id="2.60.120.920">
    <property type="match status" value="1"/>
</dbReference>
<evidence type="ECO:0000259" key="7">
    <source>
        <dbReference type="PROSITE" id="PS50188"/>
    </source>
</evidence>
<dbReference type="PANTHER" id="PTHR24103">
    <property type="entry name" value="E3 UBIQUITIN-PROTEIN LIGASE TRIM"/>
    <property type="match status" value="1"/>
</dbReference>
<reference evidence="8" key="2">
    <citation type="submission" date="2025-09" db="UniProtKB">
        <authorList>
            <consortium name="Ensembl"/>
        </authorList>
    </citation>
    <scope>IDENTIFICATION</scope>
</reference>
<keyword evidence="4" id="KW-0175">Coiled coil</keyword>
<proteinExistence type="predicted"/>
<keyword evidence="2" id="KW-0862">Zinc</keyword>
<dbReference type="Ensembl" id="ENSFHET00000016673.1">
    <property type="protein sequence ID" value="ENSFHEP00000027703.1"/>
    <property type="gene ID" value="ENSFHEG00000011339.1"/>
</dbReference>
<accession>A0A3Q2QJH5</accession>
<evidence type="ECO:0000313" key="9">
    <source>
        <dbReference type="Proteomes" id="UP000265000"/>
    </source>
</evidence>
<protein>
    <submittedName>
        <fullName evidence="8">Tripartite motif-containing protein 35-like</fullName>
    </submittedName>
</protein>
<dbReference type="Proteomes" id="UP000265000">
    <property type="component" value="Unplaced"/>
</dbReference>
<name>A0A3Q2QJH5_FUNHE</name>
<evidence type="ECO:0000259" key="6">
    <source>
        <dbReference type="PROSITE" id="PS50119"/>
    </source>
</evidence>
<keyword evidence="1 3" id="KW-0479">Metal-binding</keyword>
<dbReference type="InterPro" id="IPR050143">
    <property type="entry name" value="TRIM/RBCC"/>
</dbReference>
<dbReference type="STRING" id="8078.ENSFHEP00000027703"/>
<dbReference type="InterPro" id="IPR013320">
    <property type="entry name" value="ConA-like_dom_sf"/>
</dbReference>
<dbReference type="GO" id="GO:0008270">
    <property type="term" value="F:zinc ion binding"/>
    <property type="evidence" value="ECO:0007669"/>
    <property type="project" value="UniProtKB-KW"/>
</dbReference>
<evidence type="ECO:0000256" key="1">
    <source>
        <dbReference type="ARBA" id="ARBA00022771"/>
    </source>
</evidence>